<accession>A0A067M383</accession>
<feature type="domain" description="F-box" evidence="1">
    <location>
        <begin position="10"/>
        <end position="53"/>
    </location>
</feature>
<dbReference type="Proteomes" id="UP000027195">
    <property type="component" value="Unassembled WGS sequence"/>
</dbReference>
<evidence type="ECO:0000259" key="1">
    <source>
        <dbReference type="Pfam" id="PF12937"/>
    </source>
</evidence>
<dbReference type="Pfam" id="PF12937">
    <property type="entry name" value="F-box-like"/>
    <property type="match status" value="1"/>
</dbReference>
<dbReference type="InterPro" id="IPR032675">
    <property type="entry name" value="LRR_dom_sf"/>
</dbReference>
<dbReference type="AlphaFoldDB" id="A0A067M383"/>
<dbReference type="SUPFAM" id="SSF52047">
    <property type="entry name" value="RNI-like"/>
    <property type="match status" value="1"/>
</dbReference>
<dbReference type="PANTHER" id="PTHR38926:SF5">
    <property type="entry name" value="F-BOX AND LEUCINE-RICH REPEAT PROTEIN 6"/>
    <property type="match status" value="1"/>
</dbReference>
<name>A0A067M383_BOTB1</name>
<reference evidence="3" key="1">
    <citation type="journal article" date="2014" name="Proc. Natl. Acad. Sci. U.S.A.">
        <title>Extensive sampling of basidiomycete genomes demonstrates inadequacy of the white-rot/brown-rot paradigm for wood decay fungi.</title>
        <authorList>
            <person name="Riley R."/>
            <person name="Salamov A.A."/>
            <person name="Brown D.W."/>
            <person name="Nagy L.G."/>
            <person name="Floudas D."/>
            <person name="Held B.W."/>
            <person name="Levasseur A."/>
            <person name="Lombard V."/>
            <person name="Morin E."/>
            <person name="Otillar R."/>
            <person name="Lindquist E.A."/>
            <person name="Sun H."/>
            <person name="LaButti K.M."/>
            <person name="Schmutz J."/>
            <person name="Jabbour D."/>
            <person name="Luo H."/>
            <person name="Baker S.E."/>
            <person name="Pisabarro A.G."/>
            <person name="Walton J.D."/>
            <person name="Blanchette R.A."/>
            <person name="Henrissat B."/>
            <person name="Martin F."/>
            <person name="Cullen D."/>
            <person name="Hibbett D.S."/>
            <person name="Grigoriev I.V."/>
        </authorList>
    </citation>
    <scope>NUCLEOTIDE SEQUENCE [LARGE SCALE GENOMIC DNA]</scope>
    <source>
        <strain evidence="3">FD-172 SS1</strain>
    </source>
</reference>
<dbReference type="PANTHER" id="PTHR38926">
    <property type="entry name" value="F-BOX DOMAIN CONTAINING PROTEIN, EXPRESSED"/>
    <property type="match status" value="1"/>
</dbReference>
<dbReference type="InParanoid" id="A0A067M383"/>
<protein>
    <recommendedName>
        <fullName evidence="1">F-box domain-containing protein</fullName>
    </recommendedName>
</protein>
<gene>
    <name evidence="2" type="ORF">BOTBODRAFT_179192</name>
</gene>
<sequence>MSVTTRGMAISSLPVEILLEILEYNPASFLGASHVCSLWREAIHRRPLFWAVITLDVPDPEVDGKAAYWLQRAGGRSLAIKIRERKPGRREMDVADDYLVPLAKVLRESVDRWEKLSVEAYPGQLQRFFDSCAGHAPTLREITIISPLDDLDPISDAGTRYLPLHIPFTLPTNGTREAHTTVKARGCFPVFASFGTSITELSIEGWTTIGHTGDLLEMLQSCPNLTKCHLALTGPPTRFLGRRNSFHHISLPHLADFQTWYIPDPESLLTNLDLPSLRVLGLSNIEWSDTLVVTLGSLLRASPLLAKISLTDENYYEDSPAPPILGELHTLNSVTHFTVYGNTIADLLLRRLTLPSVQELSIHDTPFEIVHQLISSSADLRKAFLRRAAVASGVPILPLLRLTSLRIIDHIEILEYLHLPQLESLVLGDVEWPSHWPPDSIGRSLLTLIERSAPPLVFLELISIDIPDDILLSCLKQLPHLEELHLCEYPMTDSLVRALSAPSEPTTHYAFLPRLKKFKFYLTNITPNAFIEFIASRVGSALPADATGVLPLIEGKITFEYDMPVTEEEYLGIQSYGDFVDGGFR</sequence>
<dbReference type="Gene3D" id="1.20.1280.50">
    <property type="match status" value="1"/>
</dbReference>
<dbReference type="HOGENOM" id="CLU_019609_0_0_1"/>
<dbReference type="InterPro" id="IPR036047">
    <property type="entry name" value="F-box-like_dom_sf"/>
</dbReference>
<proteinExistence type="predicted"/>
<dbReference type="InterPro" id="IPR001810">
    <property type="entry name" value="F-box_dom"/>
</dbReference>
<dbReference type="SUPFAM" id="SSF81383">
    <property type="entry name" value="F-box domain"/>
    <property type="match status" value="1"/>
</dbReference>
<dbReference type="EMBL" id="KL198081">
    <property type="protein sequence ID" value="KDQ09175.1"/>
    <property type="molecule type" value="Genomic_DNA"/>
</dbReference>
<evidence type="ECO:0000313" key="2">
    <source>
        <dbReference type="EMBL" id="KDQ09175.1"/>
    </source>
</evidence>
<organism evidence="2 3">
    <name type="scientific">Botryobasidium botryosum (strain FD-172 SS1)</name>
    <dbReference type="NCBI Taxonomy" id="930990"/>
    <lineage>
        <taxon>Eukaryota</taxon>
        <taxon>Fungi</taxon>
        <taxon>Dikarya</taxon>
        <taxon>Basidiomycota</taxon>
        <taxon>Agaricomycotina</taxon>
        <taxon>Agaricomycetes</taxon>
        <taxon>Cantharellales</taxon>
        <taxon>Botryobasidiaceae</taxon>
        <taxon>Botryobasidium</taxon>
    </lineage>
</organism>
<evidence type="ECO:0000313" key="3">
    <source>
        <dbReference type="Proteomes" id="UP000027195"/>
    </source>
</evidence>
<dbReference type="Gene3D" id="3.80.10.10">
    <property type="entry name" value="Ribonuclease Inhibitor"/>
    <property type="match status" value="1"/>
</dbReference>
<keyword evidence="3" id="KW-1185">Reference proteome</keyword>